<name>A0A246FK28_9BACT</name>
<gene>
    <name evidence="1" type="ORF">CDA63_11885</name>
</gene>
<evidence type="ECO:0000313" key="2">
    <source>
        <dbReference type="Proteomes" id="UP000197277"/>
    </source>
</evidence>
<dbReference type="Proteomes" id="UP000197277">
    <property type="component" value="Unassembled WGS sequence"/>
</dbReference>
<protein>
    <submittedName>
        <fullName evidence="1">Uncharacterized protein</fullName>
    </submittedName>
</protein>
<accession>A0A246FK28</accession>
<evidence type="ECO:0000313" key="1">
    <source>
        <dbReference type="EMBL" id="OWP62912.1"/>
    </source>
</evidence>
<proteinExistence type="predicted"/>
<comment type="caution">
    <text evidence="1">The sequence shown here is derived from an EMBL/GenBank/DDBJ whole genome shotgun (WGS) entry which is preliminary data.</text>
</comment>
<dbReference type="EMBL" id="NIRR01000018">
    <property type="protein sequence ID" value="OWP62912.1"/>
    <property type="molecule type" value="Genomic_DNA"/>
</dbReference>
<sequence length="87" mass="9995">MSNIDTLTPDEFMRLEPADHALAIQTYSQRLTQLERKLRLFPDSETTEILLDEARRSQNLRKIHVHALHEQLWVEAEVVDGTTAVAA</sequence>
<reference evidence="1 2" key="1">
    <citation type="submission" date="2017-06" db="EMBL/GenBank/DDBJ databases">
        <title>Hymenobacter amundsenii sp. nov. isolated from regoliths in Antarctica.</title>
        <authorList>
            <person name="Sedlacek I."/>
            <person name="Kralova S."/>
            <person name="Pantucek R."/>
            <person name="Svec P."/>
            <person name="Holochova P."/>
            <person name="Stankova E."/>
            <person name="Vrbovska V."/>
            <person name="Busse H.-J."/>
        </authorList>
    </citation>
    <scope>NUCLEOTIDE SEQUENCE [LARGE SCALE GENOMIC DNA]</scope>
    <source>
        <strain evidence="1 2">CCM 8682</strain>
    </source>
</reference>
<organism evidence="1 2">
    <name type="scientific">Hymenobacter amundsenii</name>
    <dbReference type="NCBI Taxonomy" id="2006685"/>
    <lineage>
        <taxon>Bacteria</taxon>
        <taxon>Pseudomonadati</taxon>
        <taxon>Bacteroidota</taxon>
        <taxon>Cytophagia</taxon>
        <taxon>Cytophagales</taxon>
        <taxon>Hymenobacteraceae</taxon>
        <taxon>Hymenobacter</taxon>
    </lineage>
</organism>
<keyword evidence="2" id="KW-1185">Reference proteome</keyword>
<dbReference type="AlphaFoldDB" id="A0A246FK28"/>